<dbReference type="PROSITE" id="PS00211">
    <property type="entry name" value="ABC_TRANSPORTER_1"/>
    <property type="match status" value="1"/>
</dbReference>
<feature type="transmembrane region" description="Helical" evidence="11">
    <location>
        <begin position="12"/>
        <end position="34"/>
    </location>
</feature>
<name>A0A9P4M8M5_9PEZI</name>
<dbReference type="Pfam" id="PF00664">
    <property type="entry name" value="ABC_membrane"/>
    <property type="match status" value="1"/>
</dbReference>
<evidence type="ECO:0000256" key="8">
    <source>
        <dbReference type="ARBA" id="ARBA00024363"/>
    </source>
</evidence>
<keyword evidence="6 11" id="KW-1133">Transmembrane helix</keyword>
<evidence type="ECO:0000256" key="11">
    <source>
        <dbReference type="SAM" id="Phobius"/>
    </source>
</evidence>
<dbReference type="Proteomes" id="UP000799772">
    <property type="component" value="Unassembled WGS sequence"/>
</dbReference>
<evidence type="ECO:0000256" key="7">
    <source>
        <dbReference type="ARBA" id="ARBA00023136"/>
    </source>
</evidence>
<dbReference type="PROSITE" id="PS50929">
    <property type="entry name" value="ABC_TM1F"/>
    <property type="match status" value="1"/>
</dbReference>
<feature type="coiled-coil region" evidence="9">
    <location>
        <begin position="546"/>
        <end position="573"/>
    </location>
</feature>
<evidence type="ECO:0000256" key="10">
    <source>
        <dbReference type="SAM" id="MobiDB-lite"/>
    </source>
</evidence>
<feature type="non-terminal residue" evidence="14">
    <location>
        <position position="837"/>
    </location>
</feature>
<feature type="transmembrane region" description="Helical" evidence="11">
    <location>
        <begin position="82"/>
        <end position="101"/>
    </location>
</feature>
<dbReference type="OrthoDB" id="6500128at2759"/>
<dbReference type="GO" id="GO:0005524">
    <property type="term" value="F:ATP binding"/>
    <property type="evidence" value="ECO:0007669"/>
    <property type="project" value="UniProtKB-KW"/>
</dbReference>
<evidence type="ECO:0000256" key="2">
    <source>
        <dbReference type="ARBA" id="ARBA00022448"/>
    </source>
</evidence>
<evidence type="ECO:0000256" key="9">
    <source>
        <dbReference type="SAM" id="Coils"/>
    </source>
</evidence>
<reference evidence="14" key="1">
    <citation type="journal article" date="2020" name="Stud. Mycol.">
        <title>101 Dothideomycetes genomes: a test case for predicting lifestyles and emergence of pathogens.</title>
        <authorList>
            <person name="Haridas S."/>
            <person name="Albert R."/>
            <person name="Binder M."/>
            <person name="Bloem J."/>
            <person name="Labutti K."/>
            <person name="Salamov A."/>
            <person name="Andreopoulos B."/>
            <person name="Baker S."/>
            <person name="Barry K."/>
            <person name="Bills G."/>
            <person name="Bluhm B."/>
            <person name="Cannon C."/>
            <person name="Castanera R."/>
            <person name="Culley D."/>
            <person name="Daum C."/>
            <person name="Ezra D."/>
            <person name="Gonzalez J."/>
            <person name="Henrissat B."/>
            <person name="Kuo A."/>
            <person name="Liang C."/>
            <person name="Lipzen A."/>
            <person name="Lutzoni F."/>
            <person name="Magnuson J."/>
            <person name="Mondo S."/>
            <person name="Nolan M."/>
            <person name="Ohm R."/>
            <person name="Pangilinan J."/>
            <person name="Park H.-J."/>
            <person name="Ramirez L."/>
            <person name="Alfaro M."/>
            <person name="Sun H."/>
            <person name="Tritt A."/>
            <person name="Yoshinaga Y."/>
            <person name="Zwiers L.-H."/>
            <person name="Turgeon B."/>
            <person name="Goodwin S."/>
            <person name="Spatafora J."/>
            <person name="Crous P."/>
            <person name="Grigoriev I."/>
        </authorList>
    </citation>
    <scope>NUCLEOTIDE SEQUENCE</scope>
    <source>
        <strain evidence="14">CBS 133067</strain>
    </source>
</reference>
<dbReference type="GO" id="GO:0016020">
    <property type="term" value="C:membrane"/>
    <property type="evidence" value="ECO:0007669"/>
    <property type="project" value="UniProtKB-SubCell"/>
</dbReference>
<feature type="transmembrane region" description="Helical" evidence="11">
    <location>
        <begin position="389"/>
        <end position="407"/>
    </location>
</feature>
<feature type="domain" description="ABC transporter" evidence="12">
    <location>
        <begin position="592"/>
        <end position="826"/>
    </location>
</feature>
<dbReference type="PROSITE" id="PS50893">
    <property type="entry name" value="ABC_TRANSPORTER_2"/>
    <property type="match status" value="1"/>
</dbReference>
<evidence type="ECO:0000313" key="14">
    <source>
        <dbReference type="EMBL" id="KAF2096969.1"/>
    </source>
</evidence>
<evidence type="ECO:0000313" key="15">
    <source>
        <dbReference type="Proteomes" id="UP000799772"/>
    </source>
</evidence>
<keyword evidence="9" id="KW-0175">Coiled coil</keyword>
<evidence type="ECO:0000259" key="12">
    <source>
        <dbReference type="PROSITE" id="PS50893"/>
    </source>
</evidence>
<dbReference type="GO" id="GO:0140359">
    <property type="term" value="F:ABC-type transporter activity"/>
    <property type="evidence" value="ECO:0007669"/>
    <property type="project" value="InterPro"/>
</dbReference>
<dbReference type="InterPro" id="IPR027417">
    <property type="entry name" value="P-loop_NTPase"/>
</dbReference>
<feature type="domain" description="ABC transmembrane type-1" evidence="13">
    <location>
        <begin position="326"/>
        <end position="558"/>
    </location>
</feature>
<comment type="similarity">
    <text evidence="8">Belongs to the ABC transporter superfamily. ABCB family. Heavy Metal importer (TC 3.A.1.210) subfamily.</text>
</comment>
<evidence type="ECO:0000256" key="3">
    <source>
        <dbReference type="ARBA" id="ARBA00022692"/>
    </source>
</evidence>
<evidence type="ECO:0000256" key="6">
    <source>
        <dbReference type="ARBA" id="ARBA00022989"/>
    </source>
</evidence>
<feature type="transmembrane region" description="Helical" evidence="11">
    <location>
        <begin position="529"/>
        <end position="550"/>
    </location>
</feature>
<feature type="compositionally biased region" description="Polar residues" evidence="10">
    <location>
        <begin position="200"/>
        <end position="214"/>
    </location>
</feature>
<dbReference type="CDD" id="cd18583">
    <property type="entry name" value="ABC_6TM_HMT1"/>
    <property type="match status" value="1"/>
</dbReference>
<dbReference type="SMART" id="SM00382">
    <property type="entry name" value="AAA"/>
    <property type="match status" value="1"/>
</dbReference>
<dbReference type="InterPro" id="IPR003439">
    <property type="entry name" value="ABC_transporter-like_ATP-bd"/>
</dbReference>
<dbReference type="PANTHER" id="PTHR24221:SF503">
    <property type="entry name" value="MITOCHONDRIAL POTASSIUM CHANNEL ATP-BINDING SUBUNIT"/>
    <property type="match status" value="1"/>
</dbReference>
<protein>
    <submittedName>
        <fullName evidence="14">ABC transporter</fullName>
    </submittedName>
</protein>
<dbReference type="Pfam" id="PF00005">
    <property type="entry name" value="ABC_tran"/>
    <property type="match status" value="1"/>
</dbReference>
<sequence length="837" mass="93568">AGRVMLKVFHYASPVIVVLFFLAAQSATFCSIRKDGAREQVRKQKLAALLLMLLTLLLYVAEAVSYIFRALVEPGWWASQDLVLYTLESVVVWGIIGITFLDSADPVYSPYLGSSFIGAILEAITGSLTVSYTLANSTFDTAVLVLKLSRVVLLTTLSIGFACVLLCNTLYGANEECQALLKGSAEDSDANASKAGYGTLSENPTESSSQNNTDTNKKNDGSNDEDEDDKDIKEKQRKRLEEHGGWWGYLKGFTVFLPILSPVGDRKMQICYAVMSLFMLWQRFENVLLPNQLGVITRRLAEVHGTGVLPWKEVGIWILLRWIPSGSGLGIIQNLVKSRIQNFSMVRIARFAFNHVMSLSMDFHNDKSSGEVLKAVDQGYAMNDIIESFVFTIGPIVVDMVIGMVFVTYLFDLYLAFIVFVTGLLYLWVTIRLRKTILSTRRAYIKKYREKYDVETQAISDWLTVSYFNRGRWECDRFDKALEDSVTAELAYFDRHYLNTAVTSLILVVGHMCSSYLAVYRVSQGSSDVGTFVTFVTYWGTLIGPLSRLASEYKRMSQNLVDAERLLQLIKTKPSVTTKPGAPDLRIDGGEVCFKDVSFSYDDRKEVLLDINFTAKPGQTVAFVGETGGGKSTMLKLLFRHYDVTGGSITIDGQDIRDITLDSLRDTFGMVPQDPSMFNRTIIENVRYARLDATDDDVKEACKAAAIHDKIESFPDKYNSKVGEHGIKLSGGERQRVAIARVILKNPHIVLLDEATSAVDSSTEEAIQDAFRKLSRSRTTFVIAHRLSTIVEADMILVVENGKIVEQGSHDELLTQDGKYTELWRKQTKTHTKSGES</sequence>
<dbReference type="PANTHER" id="PTHR24221">
    <property type="entry name" value="ATP-BINDING CASSETTE SUB-FAMILY B"/>
    <property type="match status" value="1"/>
</dbReference>
<evidence type="ECO:0000256" key="4">
    <source>
        <dbReference type="ARBA" id="ARBA00022741"/>
    </source>
</evidence>
<keyword evidence="7 11" id="KW-0472">Membrane</keyword>
<comment type="subcellular location">
    <subcellularLocation>
        <location evidence="1">Membrane</location>
        <topology evidence="1">Multi-pass membrane protein</topology>
    </subcellularLocation>
</comment>
<organism evidence="14 15">
    <name type="scientific">Rhizodiscina lignyota</name>
    <dbReference type="NCBI Taxonomy" id="1504668"/>
    <lineage>
        <taxon>Eukaryota</taxon>
        <taxon>Fungi</taxon>
        <taxon>Dikarya</taxon>
        <taxon>Ascomycota</taxon>
        <taxon>Pezizomycotina</taxon>
        <taxon>Dothideomycetes</taxon>
        <taxon>Pleosporomycetidae</taxon>
        <taxon>Aulographales</taxon>
        <taxon>Rhizodiscinaceae</taxon>
        <taxon>Rhizodiscina</taxon>
    </lineage>
</organism>
<dbReference type="InterPro" id="IPR011527">
    <property type="entry name" value="ABC1_TM_dom"/>
</dbReference>
<dbReference type="SUPFAM" id="SSF52540">
    <property type="entry name" value="P-loop containing nucleoside triphosphate hydrolases"/>
    <property type="match status" value="1"/>
</dbReference>
<dbReference type="GO" id="GO:0016887">
    <property type="term" value="F:ATP hydrolysis activity"/>
    <property type="evidence" value="ECO:0007669"/>
    <property type="project" value="InterPro"/>
</dbReference>
<evidence type="ECO:0000256" key="1">
    <source>
        <dbReference type="ARBA" id="ARBA00004141"/>
    </source>
</evidence>
<evidence type="ECO:0000256" key="5">
    <source>
        <dbReference type="ARBA" id="ARBA00022840"/>
    </source>
</evidence>
<dbReference type="InterPro" id="IPR003593">
    <property type="entry name" value="AAA+_ATPase"/>
</dbReference>
<comment type="caution">
    <text evidence="14">The sequence shown here is derived from an EMBL/GenBank/DDBJ whole genome shotgun (WGS) entry which is preliminary data.</text>
</comment>
<keyword evidence="2" id="KW-0813">Transport</keyword>
<dbReference type="Gene3D" id="3.40.50.300">
    <property type="entry name" value="P-loop containing nucleotide triphosphate hydrolases"/>
    <property type="match status" value="1"/>
</dbReference>
<feature type="transmembrane region" description="Helical" evidence="11">
    <location>
        <begin position="108"/>
        <end position="132"/>
    </location>
</feature>
<keyword evidence="3 11" id="KW-0812">Transmembrane</keyword>
<dbReference type="InterPro" id="IPR017871">
    <property type="entry name" value="ABC_transporter-like_CS"/>
</dbReference>
<dbReference type="Gene3D" id="1.20.1560.10">
    <property type="entry name" value="ABC transporter type 1, transmembrane domain"/>
    <property type="match status" value="1"/>
</dbReference>
<dbReference type="AlphaFoldDB" id="A0A9P4M8M5"/>
<feature type="transmembrane region" description="Helical" evidence="11">
    <location>
        <begin position="413"/>
        <end position="431"/>
    </location>
</feature>
<feature type="non-terminal residue" evidence="14">
    <location>
        <position position="1"/>
    </location>
</feature>
<dbReference type="SUPFAM" id="SSF90123">
    <property type="entry name" value="ABC transporter transmembrane region"/>
    <property type="match status" value="1"/>
</dbReference>
<evidence type="ECO:0000259" key="13">
    <source>
        <dbReference type="PROSITE" id="PS50929"/>
    </source>
</evidence>
<feature type="transmembrane region" description="Helical" evidence="11">
    <location>
        <begin position="46"/>
        <end position="70"/>
    </location>
</feature>
<keyword evidence="4" id="KW-0547">Nucleotide-binding</keyword>
<keyword evidence="5" id="KW-0067">ATP-binding</keyword>
<dbReference type="InterPro" id="IPR036640">
    <property type="entry name" value="ABC1_TM_sf"/>
</dbReference>
<keyword evidence="15" id="KW-1185">Reference proteome</keyword>
<feature type="transmembrane region" description="Helical" evidence="11">
    <location>
        <begin position="152"/>
        <end position="173"/>
    </location>
</feature>
<feature type="transmembrane region" description="Helical" evidence="11">
    <location>
        <begin position="497"/>
        <end position="517"/>
    </location>
</feature>
<dbReference type="FunFam" id="3.40.50.300:FF:000287">
    <property type="entry name" value="Multidrug ABC transporter ATP-binding protein"/>
    <property type="match status" value="1"/>
</dbReference>
<dbReference type="InterPro" id="IPR039421">
    <property type="entry name" value="Type_1_exporter"/>
</dbReference>
<gene>
    <name evidence="14" type="ORF">NA57DRAFT_24228</name>
</gene>
<feature type="region of interest" description="Disordered" evidence="10">
    <location>
        <begin position="188"/>
        <end position="235"/>
    </location>
</feature>
<proteinExistence type="inferred from homology"/>
<accession>A0A9P4M8M5</accession>
<dbReference type="EMBL" id="ML978128">
    <property type="protein sequence ID" value="KAF2096969.1"/>
    <property type="molecule type" value="Genomic_DNA"/>
</dbReference>